<feature type="compositionally biased region" description="Basic and acidic residues" evidence="6">
    <location>
        <begin position="562"/>
        <end position="587"/>
    </location>
</feature>
<evidence type="ECO:0000256" key="6">
    <source>
        <dbReference type="SAM" id="MobiDB-lite"/>
    </source>
</evidence>
<dbReference type="InterPro" id="IPR002706">
    <property type="entry name" value="Xrcc1_N"/>
</dbReference>
<organism evidence="8 9">
    <name type="scientific">Hermetia illucens</name>
    <name type="common">Black soldier fly</name>
    <dbReference type="NCBI Taxonomy" id="343691"/>
    <lineage>
        <taxon>Eukaryota</taxon>
        <taxon>Metazoa</taxon>
        <taxon>Ecdysozoa</taxon>
        <taxon>Arthropoda</taxon>
        <taxon>Hexapoda</taxon>
        <taxon>Insecta</taxon>
        <taxon>Pterygota</taxon>
        <taxon>Neoptera</taxon>
        <taxon>Endopterygota</taxon>
        <taxon>Diptera</taxon>
        <taxon>Brachycera</taxon>
        <taxon>Stratiomyomorpha</taxon>
        <taxon>Stratiomyidae</taxon>
        <taxon>Hermetiinae</taxon>
        <taxon>Hermetia</taxon>
    </lineage>
</organism>
<accession>A0A7R8UT83</accession>
<dbReference type="Gene3D" id="2.60.120.260">
    <property type="entry name" value="Galactose-binding domain-like"/>
    <property type="match status" value="1"/>
</dbReference>
<keyword evidence="3" id="KW-0227">DNA damage</keyword>
<dbReference type="GO" id="GO:0006303">
    <property type="term" value="P:double-strand break repair via nonhomologous end joining"/>
    <property type="evidence" value="ECO:0007669"/>
    <property type="project" value="InterPro"/>
</dbReference>
<dbReference type="PANTHER" id="PTHR11370">
    <property type="entry name" value="DNA-REPAIR PROTEIN XRCC1"/>
    <property type="match status" value="1"/>
</dbReference>
<dbReference type="Pfam" id="PF01834">
    <property type="entry name" value="XRCC1_N"/>
    <property type="match status" value="1"/>
</dbReference>
<dbReference type="InParanoid" id="A0A7R8UT83"/>
<keyword evidence="2" id="KW-0677">Repeat</keyword>
<feature type="domain" description="BRCT" evidence="7">
    <location>
        <begin position="390"/>
        <end position="477"/>
    </location>
</feature>
<dbReference type="EMBL" id="LR899012">
    <property type="protein sequence ID" value="CAD7086561.1"/>
    <property type="molecule type" value="Genomic_DNA"/>
</dbReference>
<protein>
    <recommendedName>
        <fullName evidence="7">BRCT domain-containing protein</fullName>
    </recommendedName>
</protein>
<feature type="compositionally biased region" description="Basic and acidic residues" evidence="6">
    <location>
        <begin position="326"/>
        <end position="336"/>
    </location>
</feature>
<feature type="region of interest" description="Disordered" evidence="6">
    <location>
        <begin position="562"/>
        <end position="591"/>
    </location>
</feature>
<dbReference type="FunFam" id="2.60.120.260:FF:000025">
    <property type="entry name" value="DNA repair protein XRCC1 isoform X1"/>
    <property type="match status" value="1"/>
</dbReference>
<keyword evidence="5" id="KW-0539">Nucleus</keyword>
<evidence type="ECO:0000256" key="4">
    <source>
        <dbReference type="ARBA" id="ARBA00023204"/>
    </source>
</evidence>
<feature type="region of interest" description="Disordered" evidence="6">
    <location>
        <begin position="153"/>
        <end position="198"/>
    </location>
</feature>
<dbReference type="PANTHER" id="PTHR11370:SF5">
    <property type="entry name" value="DNA REPAIR PROTEIN XRCC1"/>
    <property type="match status" value="1"/>
</dbReference>
<dbReference type="InterPro" id="IPR001357">
    <property type="entry name" value="BRCT_dom"/>
</dbReference>
<dbReference type="GO" id="GO:0006284">
    <property type="term" value="P:base-excision repair"/>
    <property type="evidence" value="ECO:0007669"/>
    <property type="project" value="InterPro"/>
</dbReference>
<dbReference type="OrthoDB" id="25840at2759"/>
<reference evidence="8 9" key="1">
    <citation type="submission" date="2020-11" db="EMBL/GenBank/DDBJ databases">
        <authorList>
            <person name="Wallbank WR R."/>
            <person name="Pardo Diaz C."/>
            <person name="Kozak K."/>
            <person name="Martin S."/>
            <person name="Jiggins C."/>
            <person name="Moest M."/>
            <person name="Warren A I."/>
            <person name="Generalovic N T."/>
            <person name="Byers J.R.P. K."/>
            <person name="Montejo-Kovacevich G."/>
            <person name="Yen C E."/>
        </authorList>
    </citation>
    <scope>NUCLEOTIDE SEQUENCE [LARGE SCALE GENOMIC DNA]</scope>
</reference>
<dbReference type="SUPFAM" id="SSF49785">
    <property type="entry name" value="Galactose-binding domain-like"/>
    <property type="match status" value="1"/>
</dbReference>
<dbReference type="AlphaFoldDB" id="A0A7R8UT83"/>
<dbReference type="FunFam" id="3.40.50.10190:FF:000008">
    <property type="entry name" value="X-ray repair cross complementing 1"/>
    <property type="match status" value="1"/>
</dbReference>
<keyword evidence="4" id="KW-0234">DNA repair</keyword>
<dbReference type="InterPro" id="IPR036420">
    <property type="entry name" value="BRCT_dom_sf"/>
</dbReference>
<sequence length="699" mass="77980">MPLACFKSVYAVSSEDPSHNGSNLLKAQSGKKWKTKEIGEKSAHIILQLDKPQQITGIDIGNEQSAFIMVSVGKLACDKDEFKEILITSSFMTPIESKNSTNINRVRCFAANALVESVAKEKWELVKVTCTQPFNRHVQYGLSFITLHVAGDKTSDDEANQSKNVADKMDSSRLGPLQLREDSPDSESESSSSLFSRWKQSRTNPLSAAAAIRAASSPLALKTNSNSLKPSRVEISNASKPSVHSPPKDGTPKVRDRNRNDLFYDEEDDAPNERLEKKMSADRKRSDKEKGSSGQDKRKHESQTKSESGSERNSRKDAPSSSSKSRKVDSAHHRNPSETSNEGDDRGVKANKRHESEAGTSRKRPSSSPSSQSHIPPKRVKNEKPIQYKPFKNLMSDVVLVISGIQNPDRGVIRQKAIEMGARYKPDWTDGCTHLICAFKNTPKYNQVRGKGKIITRQWIEKCHSLKKRLPWRRFALDDREAEKPESEDEIFDLSLRPPDTSEPDTKPLSPSSTGKSQREDPAPVEDSSEDVLVLYDNGGNQSYLVSSGSDTDEELEKIARTKNNGDNEPTSEHVAKAASKDSPPDKKAKKKKFIVFEASTEEDESIKVPKQHPESPKLFEGMKFYLSSRLPTAGFSKTKKCIEQFHGQLIHTLSDADYVISTDKIGIDAEFKGEVVSPLWVLECSDMECRVPTRRYLV</sequence>
<evidence type="ECO:0000256" key="1">
    <source>
        <dbReference type="ARBA" id="ARBA00004123"/>
    </source>
</evidence>
<feature type="compositionally biased region" description="Polar residues" evidence="6">
    <location>
        <begin position="222"/>
        <end position="242"/>
    </location>
</feature>
<feature type="region of interest" description="Disordered" evidence="6">
    <location>
        <begin position="481"/>
        <end position="528"/>
    </location>
</feature>
<dbReference type="Proteomes" id="UP000594454">
    <property type="component" value="Chromosome 4"/>
</dbReference>
<dbReference type="OMA" id="WIEKCYE"/>
<keyword evidence="9" id="KW-1185">Reference proteome</keyword>
<evidence type="ECO:0000256" key="3">
    <source>
        <dbReference type="ARBA" id="ARBA00022763"/>
    </source>
</evidence>
<dbReference type="GO" id="GO:0000012">
    <property type="term" value="P:single strand break repair"/>
    <property type="evidence" value="ECO:0007669"/>
    <property type="project" value="InterPro"/>
</dbReference>
<feature type="compositionally biased region" description="Basic and acidic residues" evidence="6">
    <location>
        <begin position="271"/>
        <end position="318"/>
    </location>
</feature>
<evidence type="ECO:0000256" key="5">
    <source>
        <dbReference type="ARBA" id="ARBA00023242"/>
    </source>
</evidence>
<feature type="compositionally biased region" description="Low complexity" evidence="6">
    <location>
        <begin position="366"/>
        <end position="375"/>
    </location>
</feature>
<evidence type="ECO:0000313" key="8">
    <source>
        <dbReference type="EMBL" id="CAD7086561.1"/>
    </source>
</evidence>
<feature type="region of interest" description="Disordered" evidence="6">
    <location>
        <begin position="222"/>
        <end position="385"/>
    </location>
</feature>
<feature type="compositionally biased region" description="Basic and acidic residues" evidence="6">
    <location>
        <begin position="343"/>
        <end position="357"/>
    </location>
</feature>
<dbReference type="PROSITE" id="PS50172">
    <property type="entry name" value="BRCT"/>
    <property type="match status" value="2"/>
</dbReference>
<dbReference type="Pfam" id="PF00533">
    <property type="entry name" value="BRCT"/>
    <property type="match status" value="1"/>
</dbReference>
<dbReference type="SMART" id="SM00292">
    <property type="entry name" value="BRCT"/>
    <property type="match status" value="2"/>
</dbReference>
<dbReference type="CDD" id="cd17725">
    <property type="entry name" value="BRCT_XRCC1_rpt1"/>
    <property type="match status" value="1"/>
</dbReference>
<evidence type="ECO:0000259" key="7">
    <source>
        <dbReference type="PROSITE" id="PS50172"/>
    </source>
</evidence>
<dbReference type="Pfam" id="PF16589">
    <property type="entry name" value="BRCT_2"/>
    <property type="match status" value="1"/>
</dbReference>
<evidence type="ECO:0000313" key="9">
    <source>
        <dbReference type="Proteomes" id="UP000594454"/>
    </source>
</evidence>
<dbReference type="GO" id="GO:0005634">
    <property type="term" value="C:nucleus"/>
    <property type="evidence" value="ECO:0007669"/>
    <property type="project" value="UniProtKB-SubCell"/>
</dbReference>
<feature type="compositionally biased region" description="Basic and acidic residues" evidence="6">
    <location>
        <begin position="246"/>
        <end position="262"/>
    </location>
</feature>
<dbReference type="InterPro" id="IPR008979">
    <property type="entry name" value="Galactose-bd-like_sf"/>
</dbReference>
<comment type="subcellular location">
    <subcellularLocation>
        <location evidence="1">Nucleus</location>
    </subcellularLocation>
</comment>
<name>A0A7R8UT83_HERIL</name>
<proteinExistence type="predicted"/>
<gene>
    <name evidence="8" type="ORF">HERILL_LOCUS9326</name>
</gene>
<dbReference type="InterPro" id="IPR045080">
    <property type="entry name" value="BRCT_XRCC1_rpt1"/>
</dbReference>
<dbReference type="GO" id="GO:0003684">
    <property type="term" value="F:damaged DNA binding"/>
    <property type="evidence" value="ECO:0007669"/>
    <property type="project" value="InterPro"/>
</dbReference>
<evidence type="ECO:0000256" key="2">
    <source>
        <dbReference type="ARBA" id="ARBA00022737"/>
    </source>
</evidence>
<dbReference type="FunCoup" id="A0A7R8UT83">
    <property type="interactions" value="1933"/>
</dbReference>
<dbReference type="Gene3D" id="3.40.50.10190">
    <property type="entry name" value="BRCT domain"/>
    <property type="match status" value="2"/>
</dbReference>
<dbReference type="SUPFAM" id="SSF52113">
    <property type="entry name" value="BRCT domain"/>
    <property type="match status" value="2"/>
</dbReference>
<feature type="domain" description="BRCT" evidence="7">
    <location>
        <begin position="615"/>
        <end position="699"/>
    </location>
</feature>